<gene>
    <name evidence="3" type="ORF">M436DRAFT_70532</name>
</gene>
<evidence type="ECO:0000313" key="4">
    <source>
        <dbReference type="Proteomes" id="UP000027730"/>
    </source>
</evidence>
<dbReference type="Pfam" id="PF24808">
    <property type="entry name" value="DUF7707"/>
    <property type="match status" value="1"/>
</dbReference>
<proteinExistence type="predicted"/>
<keyword evidence="1" id="KW-0732">Signal</keyword>
<evidence type="ECO:0000259" key="2">
    <source>
        <dbReference type="Pfam" id="PF24808"/>
    </source>
</evidence>
<feature type="domain" description="DUF7707" evidence="2">
    <location>
        <begin position="26"/>
        <end position="124"/>
    </location>
</feature>
<evidence type="ECO:0000313" key="3">
    <source>
        <dbReference type="EMBL" id="KEQ76151.1"/>
    </source>
</evidence>
<sequence>MLYSTIFFAASAFSGLAAAQVQSGNYTIDPNSVDSTTRANWCRAETNTCPILCGGNLYKSNTCTQSDLTYTCVCNNGVSPDMSLYQNTIPTFVCNEYKGQCLATNAGNATAQDQCQKISCGNQTASNIISSSTSASSSSATSSSGTVASATSAVASGASSAASSASSAVSTGAATAVTVGNGALVASLFGLFAYAL</sequence>
<dbReference type="Proteomes" id="UP000027730">
    <property type="component" value="Unassembled WGS sequence"/>
</dbReference>
<keyword evidence="4" id="KW-1185">Reference proteome</keyword>
<reference evidence="3 4" key="1">
    <citation type="journal article" date="2014" name="BMC Genomics">
        <title>Genome sequencing of four Aureobasidium pullulans varieties: biotechnological potential, stress tolerance, and description of new species.</title>
        <authorList>
            <person name="Gostin Ar C."/>
            <person name="Ohm R.A."/>
            <person name="Kogej T."/>
            <person name="Sonjak S."/>
            <person name="Turk M."/>
            <person name="Zajc J."/>
            <person name="Zalar P."/>
            <person name="Grube M."/>
            <person name="Sun H."/>
            <person name="Han J."/>
            <person name="Sharma A."/>
            <person name="Chiniquy J."/>
            <person name="Ngan C.Y."/>
            <person name="Lipzen A."/>
            <person name="Barry K."/>
            <person name="Grigoriev I.V."/>
            <person name="Gunde-Cimerman N."/>
        </authorList>
    </citation>
    <scope>NUCLEOTIDE SEQUENCE [LARGE SCALE GENOMIC DNA]</scope>
    <source>
        <strain evidence="3 4">CBS 147.97</strain>
    </source>
</reference>
<organism evidence="3 4">
    <name type="scientific">Aureobasidium namibiae CBS 147.97</name>
    <dbReference type="NCBI Taxonomy" id="1043004"/>
    <lineage>
        <taxon>Eukaryota</taxon>
        <taxon>Fungi</taxon>
        <taxon>Dikarya</taxon>
        <taxon>Ascomycota</taxon>
        <taxon>Pezizomycotina</taxon>
        <taxon>Dothideomycetes</taxon>
        <taxon>Dothideomycetidae</taxon>
        <taxon>Dothideales</taxon>
        <taxon>Saccotheciaceae</taxon>
        <taxon>Aureobasidium</taxon>
    </lineage>
</organism>
<dbReference type="EMBL" id="KL584704">
    <property type="protein sequence ID" value="KEQ76151.1"/>
    <property type="molecule type" value="Genomic_DNA"/>
</dbReference>
<dbReference type="GeneID" id="25414783"/>
<dbReference type="RefSeq" id="XP_013430412.1">
    <property type="nucleotide sequence ID" value="XM_013574958.1"/>
</dbReference>
<dbReference type="OrthoDB" id="2121879at2759"/>
<feature type="chain" id="PRO_5001703546" description="DUF7707 domain-containing protein" evidence="1">
    <location>
        <begin position="20"/>
        <end position="196"/>
    </location>
</feature>
<dbReference type="AlphaFoldDB" id="A0A074XNK7"/>
<dbReference type="PANTHER" id="PTHR38118:SF2">
    <property type="entry name" value="CDP-ALCOHOL PHOSPHATIDYLTRANSFERASE PROTEIN"/>
    <property type="match status" value="1"/>
</dbReference>
<evidence type="ECO:0000256" key="1">
    <source>
        <dbReference type="SAM" id="SignalP"/>
    </source>
</evidence>
<dbReference type="PANTHER" id="PTHR38118">
    <property type="entry name" value="ANCHORED CELL WALL PROTEIN 11-RELATED"/>
    <property type="match status" value="1"/>
</dbReference>
<accession>A0A074XNK7</accession>
<protein>
    <recommendedName>
        <fullName evidence="2">DUF7707 domain-containing protein</fullName>
    </recommendedName>
</protein>
<dbReference type="InterPro" id="IPR056124">
    <property type="entry name" value="DUF7707"/>
</dbReference>
<dbReference type="HOGENOM" id="CLU_084512_1_1_1"/>
<feature type="signal peptide" evidence="1">
    <location>
        <begin position="1"/>
        <end position="19"/>
    </location>
</feature>
<name>A0A074XNK7_9PEZI</name>